<reference evidence="1" key="2">
    <citation type="journal article" date="2022" name="New Phytol.">
        <title>Evolutionary transition to the ectomycorrhizal habit in the genomes of a hyperdiverse lineage of mushroom-forming fungi.</title>
        <authorList>
            <person name="Looney B."/>
            <person name="Miyauchi S."/>
            <person name="Morin E."/>
            <person name="Drula E."/>
            <person name="Courty P.E."/>
            <person name="Kohler A."/>
            <person name="Kuo A."/>
            <person name="LaButti K."/>
            <person name="Pangilinan J."/>
            <person name="Lipzen A."/>
            <person name="Riley R."/>
            <person name="Andreopoulos W."/>
            <person name="He G."/>
            <person name="Johnson J."/>
            <person name="Nolan M."/>
            <person name="Tritt A."/>
            <person name="Barry K.W."/>
            <person name="Grigoriev I.V."/>
            <person name="Nagy L.G."/>
            <person name="Hibbett D."/>
            <person name="Henrissat B."/>
            <person name="Matheny P.B."/>
            <person name="Labbe J."/>
            <person name="Martin F.M."/>
        </authorList>
    </citation>
    <scope>NUCLEOTIDE SEQUENCE</scope>
    <source>
        <strain evidence="1">HHB10654</strain>
    </source>
</reference>
<evidence type="ECO:0000313" key="1">
    <source>
        <dbReference type="EMBL" id="KAI0067203.1"/>
    </source>
</evidence>
<sequence>MLQADRRDVHVFHDPPSRSSVIFSGSSERMADPLKQLSLDFKRSFNQAQNGLHNSLSPIPLSVEPLASKPSSPSPAIPPSAGLPNPLDLLRSIPVPSIPSLSSIPSLPPLLTVPSPPITVPAMNGVDSANPHAPASAPFGMPPNPRIPSNIPVPDVRTLTESNDSLENRLKNFWGEIEEFFDHLKYFFLLPFSWFLTFAHFGKSLAIQFTILPATIFINIYERKVRAMFPWLPSIWGMLFALFPNGIEIPSLTKLVTGVYNGAGPIGTIPTMPIDLSAISKPVDDMQGQIKQLSGVLNDVKGLPIDNMNGGIKDLKAGQDRLEGMLKSVANGGAN</sequence>
<accession>A0ACB8TFI9</accession>
<organism evidence="1 2">
    <name type="scientific">Artomyces pyxidatus</name>
    <dbReference type="NCBI Taxonomy" id="48021"/>
    <lineage>
        <taxon>Eukaryota</taxon>
        <taxon>Fungi</taxon>
        <taxon>Dikarya</taxon>
        <taxon>Basidiomycota</taxon>
        <taxon>Agaricomycotina</taxon>
        <taxon>Agaricomycetes</taxon>
        <taxon>Russulales</taxon>
        <taxon>Auriscalpiaceae</taxon>
        <taxon>Artomyces</taxon>
    </lineage>
</organism>
<dbReference type="Proteomes" id="UP000814140">
    <property type="component" value="Unassembled WGS sequence"/>
</dbReference>
<gene>
    <name evidence="1" type="ORF">BV25DRAFT_1911870</name>
</gene>
<protein>
    <submittedName>
        <fullName evidence="1">Uncharacterized protein</fullName>
    </submittedName>
</protein>
<name>A0ACB8TFI9_9AGAM</name>
<dbReference type="EMBL" id="MU277190">
    <property type="protein sequence ID" value="KAI0067203.1"/>
    <property type="molecule type" value="Genomic_DNA"/>
</dbReference>
<evidence type="ECO:0000313" key="2">
    <source>
        <dbReference type="Proteomes" id="UP000814140"/>
    </source>
</evidence>
<reference evidence="1" key="1">
    <citation type="submission" date="2021-03" db="EMBL/GenBank/DDBJ databases">
        <authorList>
            <consortium name="DOE Joint Genome Institute"/>
            <person name="Ahrendt S."/>
            <person name="Looney B.P."/>
            <person name="Miyauchi S."/>
            <person name="Morin E."/>
            <person name="Drula E."/>
            <person name="Courty P.E."/>
            <person name="Chicoki N."/>
            <person name="Fauchery L."/>
            <person name="Kohler A."/>
            <person name="Kuo A."/>
            <person name="Labutti K."/>
            <person name="Pangilinan J."/>
            <person name="Lipzen A."/>
            <person name="Riley R."/>
            <person name="Andreopoulos W."/>
            <person name="He G."/>
            <person name="Johnson J."/>
            <person name="Barry K.W."/>
            <person name="Grigoriev I.V."/>
            <person name="Nagy L."/>
            <person name="Hibbett D."/>
            <person name="Henrissat B."/>
            <person name="Matheny P.B."/>
            <person name="Labbe J."/>
            <person name="Martin F."/>
        </authorList>
    </citation>
    <scope>NUCLEOTIDE SEQUENCE</scope>
    <source>
        <strain evidence="1">HHB10654</strain>
    </source>
</reference>
<proteinExistence type="predicted"/>
<comment type="caution">
    <text evidence="1">The sequence shown here is derived from an EMBL/GenBank/DDBJ whole genome shotgun (WGS) entry which is preliminary data.</text>
</comment>
<keyword evidence="2" id="KW-1185">Reference proteome</keyword>